<dbReference type="RefSeq" id="WP_122015125.1">
    <property type="nucleotide sequence ID" value="NZ_CP033169.1"/>
</dbReference>
<evidence type="ECO:0000259" key="1">
    <source>
        <dbReference type="Pfam" id="PF13546"/>
    </source>
</evidence>
<organism evidence="2 3">
    <name type="scientific">Biomaibacter acetigenes</name>
    <dbReference type="NCBI Taxonomy" id="2316383"/>
    <lineage>
        <taxon>Bacteria</taxon>
        <taxon>Bacillati</taxon>
        <taxon>Bacillota</taxon>
        <taxon>Clostridia</taxon>
        <taxon>Thermosediminibacterales</taxon>
        <taxon>Tepidanaerobacteraceae</taxon>
        <taxon>Biomaibacter</taxon>
    </lineage>
</organism>
<dbReference type="InterPro" id="IPR012337">
    <property type="entry name" value="RNaseH-like_sf"/>
</dbReference>
<gene>
    <name evidence="2" type="ORF">D2962_12230</name>
</gene>
<sequence length="492" mass="57049">MAEKVKKKEILNVVICYETWEEDHSRTSGEKEEKHTRYAWLSSRQINHKNVFFRCTKIGRYRWKIENNILVEKHQGYEYEHCFSYSWNAMKGFHYLMKIGHFLNVLALNSELLADKVKELGIRGFIKYLTLACEGSVLDKNRVNVLIIGDSIYSRNRSKVVEILARVRDHVAQKYVKGFRLLTLGWSDGNTFIPLGFNLLSAQTSENRLQPMNSEIDKRSIGYKRRISSLAKETDAMIDLLKQAVENNIPAKYVLFDSWFTYPSILLKILGLNLHVIAMVKGMKKIYYSFQGKRMSLQSIYSCVRKKRGGKAKILSSVVVGIGTDNDGNEVLAKIVFVRDRNRSRNWLAIISTDTTLSDEEIIRIYGKRWDIEIFFKICKSYLNLAKEFQGRSYDSIVAHTTIVFARYIMLAVENRNNKDLRTIGGLFYYFCDELQDIKFIEALQLLIDALKTALREKLVLSKEAISEFLDYFMSCLPTFLKEKLALCSCES</sequence>
<dbReference type="KEGG" id="bacg:D2962_12230"/>
<evidence type="ECO:0000313" key="2">
    <source>
        <dbReference type="EMBL" id="AYO31263.1"/>
    </source>
</evidence>
<evidence type="ECO:0000313" key="3">
    <source>
        <dbReference type="Proteomes" id="UP000280960"/>
    </source>
</evidence>
<dbReference type="InterPro" id="IPR038721">
    <property type="entry name" value="IS701-like_DDE_dom"/>
</dbReference>
<keyword evidence="3" id="KW-1185">Reference proteome</keyword>
<protein>
    <submittedName>
        <fullName evidence="2">IS4 family transposase</fullName>
    </submittedName>
</protein>
<dbReference type="AlphaFoldDB" id="A0A3G2R787"/>
<accession>A0A3G2R787</accession>
<dbReference type="EMBL" id="CP033169">
    <property type="protein sequence ID" value="AYO31263.1"/>
    <property type="molecule type" value="Genomic_DNA"/>
</dbReference>
<name>A0A3G2R787_9FIRM</name>
<dbReference type="Proteomes" id="UP000280960">
    <property type="component" value="Chromosome"/>
</dbReference>
<feature type="domain" description="Transposase IS701-like DDE" evidence="1">
    <location>
        <begin position="140"/>
        <end position="293"/>
    </location>
</feature>
<proteinExistence type="predicted"/>
<reference evidence="2 3" key="1">
    <citation type="submission" date="2018-10" db="EMBL/GenBank/DDBJ databases">
        <authorList>
            <person name="Zhang X."/>
        </authorList>
    </citation>
    <scope>NUCLEOTIDE SEQUENCE [LARGE SCALE GENOMIC DNA]</scope>
    <source>
        <strain evidence="2 3">SK-G1</strain>
    </source>
</reference>
<dbReference type="Pfam" id="PF13546">
    <property type="entry name" value="DDE_5"/>
    <property type="match status" value="1"/>
</dbReference>
<dbReference type="SUPFAM" id="SSF53098">
    <property type="entry name" value="Ribonuclease H-like"/>
    <property type="match status" value="1"/>
</dbReference>